<protein>
    <recommendedName>
        <fullName evidence="9">Lipoprotein signal peptidase</fullName>
        <ecNumber evidence="9">3.4.23.36</ecNumber>
    </recommendedName>
    <alternativeName>
        <fullName evidence="9">Prolipoprotein signal peptidase</fullName>
    </alternativeName>
    <alternativeName>
        <fullName evidence="9">Signal peptidase II</fullName>
        <shortName evidence="9">SPase II</shortName>
    </alternativeName>
</protein>
<feature type="transmembrane region" description="Helical" evidence="9">
    <location>
        <begin position="111"/>
        <end position="131"/>
    </location>
</feature>
<comment type="subcellular location">
    <subcellularLocation>
        <location evidence="9">Cell membrane</location>
        <topology evidence="9">Multi-pass membrane protein</topology>
    </subcellularLocation>
</comment>
<evidence type="ECO:0000256" key="8">
    <source>
        <dbReference type="ARBA" id="ARBA00023136"/>
    </source>
</evidence>
<evidence type="ECO:0000256" key="5">
    <source>
        <dbReference type="ARBA" id="ARBA00022750"/>
    </source>
</evidence>
<feature type="active site" evidence="9">
    <location>
        <position position="143"/>
    </location>
</feature>
<feature type="transmembrane region" description="Helical" evidence="9">
    <location>
        <begin position="76"/>
        <end position="99"/>
    </location>
</feature>
<keyword evidence="7 9" id="KW-1133">Transmembrane helix</keyword>
<evidence type="ECO:0000256" key="1">
    <source>
        <dbReference type="ARBA" id="ARBA00006139"/>
    </source>
</evidence>
<dbReference type="PRINTS" id="PR00781">
    <property type="entry name" value="LIPOSIGPTASE"/>
</dbReference>
<name>A0A7Y9DUK7_9PSEU</name>
<gene>
    <name evidence="9" type="primary">lspA</name>
    <name evidence="13" type="ORF">BJ983_001920</name>
</gene>
<sequence>MTDARDGTAATDAADPEGTAPPARRRLPLLVAVAVFVVAVDLATKIAIVATMVDGERIPLLFGDTVSLVLVRNPGAAFSFATGMTWLLTLVAVAVVIGIARFARRMRSRGWAIALGLVLGGALGNLVDRFFRGPGPLQGHVVDFVSVGWWPVFNAADSAICLGGALLVGLALWGIEIDGSRSGRDPVGPAGAGDGAQRSSTGGEGR</sequence>
<keyword evidence="14" id="KW-1185">Reference proteome</keyword>
<evidence type="ECO:0000256" key="9">
    <source>
        <dbReference type="HAMAP-Rule" id="MF_00161"/>
    </source>
</evidence>
<evidence type="ECO:0000256" key="12">
    <source>
        <dbReference type="SAM" id="MobiDB-lite"/>
    </source>
</evidence>
<dbReference type="NCBIfam" id="TIGR00077">
    <property type="entry name" value="lspA"/>
    <property type="match status" value="1"/>
</dbReference>
<keyword evidence="8 9" id="KW-0472">Membrane</keyword>
<feature type="transmembrane region" description="Helical" evidence="9">
    <location>
        <begin position="29"/>
        <end position="53"/>
    </location>
</feature>
<dbReference type="HAMAP" id="MF_00161">
    <property type="entry name" value="LspA"/>
    <property type="match status" value="1"/>
</dbReference>
<keyword evidence="5 9" id="KW-0064">Aspartyl protease</keyword>
<dbReference type="GO" id="GO:0006508">
    <property type="term" value="P:proteolysis"/>
    <property type="evidence" value="ECO:0007669"/>
    <property type="project" value="UniProtKB-KW"/>
</dbReference>
<proteinExistence type="inferred from homology"/>
<evidence type="ECO:0000313" key="13">
    <source>
        <dbReference type="EMBL" id="NYD35818.1"/>
    </source>
</evidence>
<dbReference type="Pfam" id="PF01252">
    <property type="entry name" value="Peptidase_A8"/>
    <property type="match status" value="1"/>
</dbReference>
<comment type="pathway">
    <text evidence="9">Protein modification; lipoprotein biosynthesis (signal peptide cleavage).</text>
</comment>
<dbReference type="PROSITE" id="PS00855">
    <property type="entry name" value="SPASE_II"/>
    <property type="match status" value="1"/>
</dbReference>
<dbReference type="RefSeq" id="WP_179793592.1">
    <property type="nucleotide sequence ID" value="NZ_BAABHP010000007.1"/>
</dbReference>
<evidence type="ECO:0000256" key="2">
    <source>
        <dbReference type="ARBA" id="ARBA00022475"/>
    </source>
</evidence>
<comment type="function">
    <text evidence="9 10">This protein specifically catalyzes the removal of signal peptides from prolipoproteins.</text>
</comment>
<reference evidence="13 14" key="1">
    <citation type="submission" date="2020-07" db="EMBL/GenBank/DDBJ databases">
        <title>Sequencing the genomes of 1000 actinobacteria strains.</title>
        <authorList>
            <person name="Klenk H.-P."/>
        </authorList>
    </citation>
    <scope>NUCLEOTIDE SEQUENCE [LARGE SCALE GENOMIC DNA]</scope>
    <source>
        <strain evidence="13 14">DSM 45772</strain>
    </source>
</reference>
<dbReference type="UniPathway" id="UPA00665"/>
<evidence type="ECO:0000256" key="11">
    <source>
        <dbReference type="RuleBase" id="RU004181"/>
    </source>
</evidence>
<organism evidence="13 14">
    <name type="scientific">Actinomycetospora corticicola</name>
    <dbReference type="NCBI Taxonomy" id="663602"/>
    <lineage>
        <taxon>Bacteria</taxon>
        <taxon>Bacillati</taxon>
        <taxon>Actinomycetota</taxon>
        <taxon>Actinomycetes</taxon>
        <taxon>Pseudonocardiales</taxon>
        <taxon>Pseudonocardiaceae</taxon>
        <taxon>Actinomycetospora</taxon>
    </lineage>
</organism>
<feature type="active site" evidence="9">
    <location>
        <position position="157"/>
    </location>
</feature>
<dbReference type="GO" id="GO:0004190">
    <property type="term" value="F:aspartic-type endopeptidase activity"/>
    <property type="evidence" value="ECO:0007669"/>
    <property type="project" value="UniProtKB-UniRule"/>
</dbReference>
<dbReference type="GO" id="GO:0005886">
    <property type="term" value="C:plasma membrane"/>
    <property type="evidence" value="ECO:0007669"/>
    <property type="project" value="UniProtKB-SubCell"/>
</dbReference>
<feature type="region of interest" description="Disordered" evidence="12">
    <location>
        <begin position="182"/>
        <end position="206"/>
    </location>
</feature>
<keyword evidence="6 9" id="KW-0378">Hydrolase</keyword>
<dbReference type="InterPro" id="IPR001872">
    <property type="entry name" value="Peptidase_A8"/>
</dbReference>
<dbReference type="EMBL" id="JACCBN010000001">
    <property type="protein sequence ID" value="NYD35818.1"/>
    <property type="molecule type" value="Genomic_DNA"/>
</dbReference>
<evidence type="ECO:0000256" key="7">
    <source>
        <dbReference type="ARBA" id="ARBA00022989"/>
    </source>
</evidence>
<evidence type="ECO:0000256" key="3">
    <source>
        <dbReference type="ARBA" id="ARBA00022670"/>
    </source>
</evidence>
<evidence type="ECO:0000256" key="4">
    <source>
        <dbReference type="ARBA" id="ARBA00022692"/>
    </source>
</evidence>
<comment type="catalytic activity">
    <reaction evidence="9 10">
        <text>Release of signal peptides from bacterial membrane prolipoproteins. Hydrolyzes -Xaa-Yaa-Zaa-|-(S,diacylglyceryl)Cys-, in which Xaa is hydrophobic (preferably Leu), and Yaa (Ala or Ser) and Zaa (Gly or Ala) have small, neutral side chains.</text>
        <dbReference type="EC" id="3.4.23.36"/>
    </reaction>
</comment>
<dbReference type="PANTHER" id="PTHR33695">
    <property type="entry name" value="LIPOPROTEIN SIGNAL PEPTIDASE"/>
    <property type="match status" value="1"/>
</dbReference>
<feature type="compositionally biased region" description="Polar residues" evidence="12">
    <location>
        <begin position="197"/>
        <end position="206"/>
    </location>
</feature>
<dbReference type="AlphaFoldDB" id="A0A7Y9DUK7"/>
<evidence type="ECO:0000256" key="6">
    <source>
        <dbReference type="ARBA" id="ARBA00022801"/>
    </source>
</evidence>
<dbReference type="EC" id="3.4.23.36" evidence="9"/>
<keyword evidence="3 9" id="KW-0645">Protease</keyword>
<accession>A0A7Y9DUK7</accession>
<dbReference type="Proteomes" id="UP000535890">
    <property type="component" value="Unassembled WGS sequence"/>
</dbReference>
<keyword evidence="2 9" id="KW-1003">Cell membrane</keyword>
<feature type="region of interest" description="Disordered" evidence="12">
    <location>
        <begin position="1"/>
        <end position="20"/>
    </location>
</feature>
<dbReference type="PANTHER" id="PTHR33695:SF1">
    <property type="entry name" value="LIPOPROTEIN SIGNAL PEPTIDASE"/>
    <property type="match status" value="1"/>
</dbReference>
<feature type="transmembrane region" description="Helical" evidence="9">
    <location>
        <begin position="151"/>
        <end position="175"/>
    </location>
</feature>
<evidence type="ECO:0000313" key="14">
    <source>
        <dbReference type="Proteomes" id="UP000535890"/>
    </source>
</evidence>
<comment type="similarity">
    <text evidence="1 9 11">Belongs to the peptidase A8 family.</text>
</comment>
<evidence type="ECO:0000256" key="10">
    <source>
        <dbReference type="RuleBase" id="RU000594"/>
    </source>
</evidence>
<feature type="compositionally biased region" description="Low complexity" evidence="12">
    <location>
        <begin position="7"/>
        <end position="20"/>
    </location>
</feature>
<keyword evidence="4 9" id="KW-0812">Transmembrane</keyword>
<comment type="caution">
    <text evidence="13">The sequence shown here is derived from an EMBL/GenBank/DDBJ whole genome shotgun (WGS) entry which is preliminary data.</text>
</comment>